<sequence length="199" mass="21970">MMAGFQDILSHLSAGGGILWPLALVCFLMWAGIFERLLFFRRLLTRDLPPDTAVAMALDSTRSLPLGQGLSLRLIQDFRSRRSGICMLDRSILRECGLRIRRDLNRGIPQIQVLAAVSPLFGLLGTVKGMIVTFDVMALAGTGDARGMAAGISEALVTTQCGLMVAIPGIIMAMYLTRQARRATFRLDRLYAMLERQLR</sequence>
<feature type="transmembrane region" description="Helical" evidence="7">
    <location>
        <begin position="152"/>
        <end position="176"/>
    </location>
</feature>
<evidence type="ECO:0000256" key="5">
    <source>
        <dbReference type="ARBA" id="ARBA00023136"/>
    </source>
</evidence>
<dbReference type="InterPro" id="IPR002898">
    <property type="entry name" value="MotA_ExbB_proton_chnl"/>
</dbReference>
<dbReference type="PANTHER" id="PTHR30625:SF11">
    <property type="entry name" value="MOTA_TOLQ_EXBB PROTON CHANNEL DOMAIN-CONTAINING PROTEIN"/>
    <property type="match status" value="1"/>
</dbReference>
<name>A0A562S6P5_9BACT</name>
<comment type="subcellular location">
    <subcellularLocation>
        <location evidence="1">Cell membrane</location>
        <topology evidence="1">Multi-pass membrane protein</topology>
    </subcellularLocation>
    <subcellularLocation>
        <location evidence="6">Membrane</location>
        <topology evidence="6">Multi-pass membrane protein</topology>
    </subcellularLocation>
</comment>
<evidence type="ECO:0000256" key="2">
    <source>
        <dbReference type="ARBA" id="ARBA00022475"/>
    </source>
</evidence>
<keyword evidence="3 7" id="KW-0812">Transmembrane</keyword>
<keyword evidence="2" id="KW-1003">Cell membrane</keyword>
<evidence type="ECO:0000256" key="1">
    <source>
        <dbReference type="ARBA" id="ARBA00004651"/>
    </source>
</evidence>
<feature type="transmembrane region" description="Helical" evidence="7">
    <location>
        <begin position="18"/>
        <end position="39"/>
    </location>
</feature>
<evidence type="ECO:0000256" key="7">
    <source>
        <dbReference type="SAM" id="Phobius"/>
    </source>
</evidence>
<dbReference type="Proteomes" id="UP000318307">
    <property type="component" value="Unassembled WGS sequence"/>
</dbReference>
<evidence type="ECO:0000259" key="8">
    <source>
        <dbReference type="Pfam" id="PF01618"/>
    </source>
</evidence>
<organism evidence="9 10">
    <name type="scientific">Desulfobotulus alkaliphilus</name>
    <dbReference type="NCBI Taxonomy" id="622671"/>
    <lineage>
        <taxon>Bacteria</taxon>
        <taxon>Pseudomonadati</taxon>
        <taxon>Thermodesulfobacteriota</taxon>
        <taxon>Desulfobacteria</taxon>
        <taxon>Desulfobacterales</taxon>
        <taxon>Desulfobacteraceae</taxon>
        <taxon>Desulfobotulus</taxon>
    </lineage>
</organism>
<dbReference type="RefSeq" id="WP_144681976.1">
    <property type="nucleotide sequence ID" value="NZ_VLLC01000002.1"/>
</dbReference>
<comment type="caution">
    <text evidence="9">The sequence shown here is derived from an EMBL/GenBank/DDBJ whole genome shotgun (WGS) entry which is preliminary data.</text>
</comment>
<dbReference type="AlphaFoldDB" id="A0A562S6P5"/>
<dbReference type="EMBL" id="VLLC01000002">
    <property type="protein sequence ID" value="TWI76878.1"/>
    <property type="molecule type" value="Genomic_DNA"/>
</dbReference>
<keyword evidence="5 7" id="KW-0472">Membrane</keyword>
<dbReference type="InterPro" id="IPR050790">
    <property type="entry name" value="ExbB/TolQ_transport"/>
</dbReference>
<accession>A0A562S6P5</accession>
<dbReference type="PANTHER" id="PTHR30625">
    <property type="entry name" value="PROTEIN TOLQ"/>
    <property type="match status" value="1"/>
</dbReference>
<evidence type="ECO:0000256" key="3">
    <source>
        <dbReference type="ARBA" id="ARBA00022692"/>
    </source>
</evidence>
<feature type="transmembrane region" description="Helical" evidence="7">
    <location>
        <begin position="111"/>
        <end position="132"/>
    </location>
</feature>
<evidence type="ECO:0000256" key="6">
    <source>
        <dbReference type="RuleBase" id="RU004057"/>
    </source>
</evidence>
<proteinExistence type="inferred from homology"/>
<evidence type="ECO:0000313" key="9">
    <source>
        <dbReference type="EMBL" id="TWI76878.1"/>
    </source>
</evidence>
<dbReference type="Pfam" id="PF01618">
    <property type="entry name" value="MotA_ExbB"/>
    <property type="match status" value="1"/>
</dbReference>
<keyword evidence="6" id="KW-0813">Transport</keyword>
<reference evidence="9 10" key="1">
    <citation type="submission" date="2019-07" db="EMBL/GenBank/DDBJ databases">
        <title>Genome sequencing of 100 strains of the haloalkaliphilic chemolithoautotrophic sulfur-oxidizing bacterium Thioalkalivibrio.</title>
        <authorList>
            <person name="Muyzer G."/>
        </authorList>
    </citation>
    <scope>NUCLEOTIDE SEQUENCE [LARGE SCALE GENOMIC DNA]</scope>
    <source>
        <strain evidence="9 10">ASO4-4</strain>
    </source>
</reference>
<keyword evidence="6" id="KW-0653">Protein transport</keyword>
<keyword evidence="4 7" id="KW-1133">Transmembrane helix</keyword>
<feature type="domain" description="MotA/TolQ/ExbB proton channel" evidence="8">
    <location>
        <begin position="90"/>
        <end position="186"/>
    </location>
</feature>
<comment type="similarity">
    <text evidence="6">Belongs to the exbB/tolQ family.</text>
</comment>
<protein>
    <submittedName>
        <fullName evidence="9">Biopolymer transport protein ExbB</fullName>
    </submittedName>
</protein>
<dbReference type="GO" id="GO:0005886">
    <property type="term" value="C:plasma membrane"/>
    <property type="evidence" value="ECO:0007669"/>
    <property type="project" value="UniProtKB-SubCell"/>
</dbReference>
<dbReference type="OrthoDB" id="9809716at2"/>
<dbReference type="GO" id="GO:0017038">
    <property type="term" value="P:protein import"/>
    <property type="evidence" value="ECO:0007669"/>
    <property type="project" value="TreeGrafter"/>
</dbReference>
<evidence type="ECO:0000256" key="4">
    <source>
        <dbReference type="ARBA" id="ARBA00022989"/>
    </source>
</evidence>
<gene>
    <name evidence="9" type="ORF">LZ24_00500</name>
</gene>
<keyword evidence="10" id="KW-1185">Reference proteome</keyword>
<evidence type="ECO:0000313" key="10">
    <source>
        <dbReference type="Proteomes" id="UP000318307"/>
    </source>
</evidence>